<dbReference type="AlphaFoldDB" id="A0A4Y7RL41"/>
<keyword evidence="1" id="KW-0378">Hydrolase</keyword>
<dbReference type="SMART" id="SM00331">
    <property type="entry name" value="PP2C_SIG"/>
    <property type="match status" value="1"/>
</dbReference>
<gene>
    <name evidence="3" type="ORF">Pmgp_02950</name>
</gene>
<sequence length="296" mass="33482">MGFFVAVFYIVSRKIANPYKQALLLNMELEKKVTDRTIELREINKKVMDSIDYAKRMQESILPSGDELKSIFREHFVIWRPRDVVGGDFYWVREIGETVILAVGDCTGHGVPGSLMTMTVNAVLYNIVTGINKDDPEIILRELDKLLKQALNKGLKSDTTDDGLDITICCIKNKSRISYAGANISLYIKREQELKVCKGYKKGVGYHGTVLPDGLTNTVLPVKEGDVFILTSDGFIHQNGGNKNYPFGRKRFYNLIQNSSALSMEAMKTEFESALQEYMKDEPQRDDIVVLAFMVK</sequence>
<evidence type="ECO:0000313" key="4">
    <source>
        <dbReference type="Proteomes" id="UP000297597"/>
    </source>
</evidence>
<evidence type="ECO:0000256" key="1">
    <source>
        <dbReference type="ARBA" id="ARBA00022801"/>
    </source>
</evidence>
<name>A0A4Y7RL41_9FIRM</name>
<dbReference type="PANTHER" id="PTHR43156">
    <property type="entry name" value="STAGE II SPORULATION PROTEIN E-RELATED"/>
    <property type="match status" value="1"/>
</dbReference>
<dbReference type="InterPro" id="IPR052016">
    <property type="entry name" value="Bact_Sigma-Reg"/>
</dbReference>
<proteinExistence type="predicted"/>
<dbReference type="InterPro" id="IPR001932">
    <property type="entry name" value="PPM-type_phosphatase-like_dom"/>
</dbReference>
<dbReference type="Gene3D" id="3.60.40.10">
    <property type="entry name" value="PPM-type phosphatase domain"/>
    <property type="match status" value="1"/>
</dbReference>
<keyword evidence="4" id="KW-1185">Reference proteome</keyword>
<organism evidence="3 4">
    <name type="scientific">Pelotomaculum propionicicum</name>
    <dbReference type="NCBI Taxonomy" id="258475"/>
    <lineage>
        <taxon>Bacteria</taxon>
        <taxon>Bacillati</taxon>
        <taxon>Bacillota</taxon>
        <taxon>Clostridia</taxon>
        <taxon>Eubacteriales</taxon>
        <taxon>Desulfotomaculaceae</taxon>
        <taxon>Pelotomaculum</taxon>
    </lineage>
</organism>
<dbReference type="Proteomes" id="UP000297597">
    <property type="component" value="Unassembled WGS sequence"/>
</dbReference>
<feature type="domain" description="PPM-type phosphatase" evidence="2">
    <location>
        <begin position="73"/>
        <end position="295"/>
    </location>
</feature>
<dbReference type="InterPro" id="IPR036457">
    <property type="entry name" value="PPM-type-like_dom_sf"/>
</dbReference>
<dbReference type="GO" id="GO:0016791">
    <property type="term" value="F:phosphatase activity"/>
    <property type="evidence" value="ECO:0007669"/>
    <property type="project" value="TreeGrafter"/>
</dbReference>
<evidence type="ECO:0000313" key="3">
    <source>
        <dbReference type="EMBL" id="TEB09704.1"/>
    </source>
</evidence>
<dbReference type="Pfam" id="PF07228">
    <property type="entry name" value="SpoIIE"/>
    <property type="match status" value="1"/>
</dbReference>
<reference evidence="3 4" key="1">
    <citation type="journal article" date="2018" name="Environ. Microbiol.">
        <title>Novel energy conservation strategies and behaviour of Pelotomaculum schinkii driving syntrophic propionate catabolism.</title>
        <authorList>
            <person name="Hidalgo-Ahumada C.A.P."/>
            <person name="Nobu M.K."/>
            <person name="Narihiro T."/>
            <person name="Tamaki H."/>
            <person name="Liu W.T."/>
            <person name="Kamagata Y."/>
            <person name="Stams A.J.M."/>
            <person name="Imachi H."/>
            <person name="Sousa D.Z."/>
        </authorList>
    </citation>
    <scope>NUCLEOTIDE SEQUENCE [LARGE SCALE GENOMIC DNA]</scope>
    <source>
        <strain evidence="3 4">MGP</strain>
    </source>
</reference>
<protein>
    <recommendedName>
        <fullName evidence="2">PPM-type phosphatase domain-containing protein</fullName>
    </recommendedName>
</protein>
<comment type="caution">
    <text evidence="3">The sequence shown here is derived from an EMBL/GenBank/DDBJ whole genome shotgun (WGS) entry which is preliminary data.</text>
</comment>
<dbReference type="PANTHER" id="PTHR43156:SF9">
    <property type="entry name" value="HAMP DOMAIN-CONTAINING PROTEIN"/>
    <property type="match status" value="1"/>
</dbReference>
<accession>A0A4Y7RL41</accession>
<dbReference type="EMBL" id="QFFZ01000040">
    <property type="protein sequence ID" value="TEB09704.1"/>
    <property type="molecule type" value="Genomic_DNA"/>
</dbReference>
<evidence type="ECO:0000259" key="2">
    <source>
        <dbReference type="SMART" id="SM00331"/>
    </source>
</evidence>